<keyword evidence="2" id="KW-0732">Signal</keyword>
<proteinExistence type="predicted"/>
<dbReference type="GO" id="GO:0004553">
    <property type="term" value="F:hydrolase activity, hydrolyzing O-glycosyl compounds"/>
    <property type="evidence" value="ECO:0007669"/>
    <property type="project" value="InterPro"/>
</dbReference>
<dbReference type="InterPro" id="IPR016288">
    <property type="entry name" value="Beta_cellobiohydrolase"/>
</dbReference>
<gene>
    <name evidence="3" type="ORF">Pfra01_002573800</name>
</gene>
<organism evidence="3 4">
    <name type="scientific">Phytophthora fragariaefolia</name>
    <dbReference type="NCBI Taxonomy" id="1490495"/>
    <lineage>
        <taxon>Eukaryota</taxon>
        <taxon>Sar</taxon>
        <taxon>Stramenopiles</taxon>
        <taxon>Oomycota</taxon>
        <taxon>Peronosporomycetes</taxon>
        <taxon>Peronosporales</taxon>
        <taxon>Peronosporaceae</taxon>
        <taxon>Phytophthora</taxon>
    </lineage>
</organism>
<dbReference type="AlphaFoldDB" id="A0A9W6Y8P0"/>
<dbReference type="InterPro" id="IPR036434">
    <property type="entry name" value="Beta_cellobiohydrolase_sf"/>
</dbReference>
<dbReference type="Gene3D" id="3.20.20.40">
    <property type="entry name" value="1, 4-beta cellobiohydrolase"/>
    <property type="match status" value="1"/>
</dbReference>
<evidence type="ECO:0000313" key="4">
    <source>
        <dbReference type="Proteomes" id="UP001165121"/>
    </source>
</evidence>
<dbReference type="Pfam" id="PF01341">
    <property type="entry name" value="Glyco_hydro_6"/>
    <property type="match status" value="1"/>
</dbReference>
<evidence type="ECO:0000313" key="3">
    <source>
        <dbReference type="EMBL" id="GMF59531.1"/>
    </source>
</evidence>
<evidence type="ECO:0000256" key="1">
    <source>
        <dbReference type="SAM" id="MobiDB-lite"/>
    </source>
</evidence>
<dbReference type="Proteomes" id="UP001165121">
    <property type="component" value="Unassembled WGS sequence"/>
</dbReference>
<dbReference type="PANTHER" id="PTHR34876:SF4">
    <property type="entry name" value="1,4-BETA-D-GLUCAN CELLOBIOHYDROLASE C-RELATED"/>
    <property type="match status" value="1"/>
</dbReference>
<accession>A0A9W6Y8P0</accession>
<feature type="chain" id="PRO_5040907902" evidence="2">
    <location>
        <begin position="27"/>
        <end position="462"/>
    </location>
</feature>
<feature type="compositionally biased region" description="Polar residues" evidence="1">
    <location>
        <begin position="361"/>
        <end position="370"/>
    </location>
</feature>
<dbReference type="SUPFAM" id="SSF51989">
    <property type="entry name" value="Glycosyl hydrolases family 6, cellulases"/>
    <property type="match status" value="1"/>
</dbReference>
<sequence>MVKLLRSAAAMASIAMTMAAVNVVQGEDLCSIAPMSYATAKTDYPDLAFALNAVEEYSIAAWYTDRLSTKDRATMLSDLTSKCSEDSRMTIVVYGIPSKDCNAGYSSGGTVSNTADYKSFLSDLTTAVGDRKVLYVVEPDAVGLLAQDGGCGSSSGYLENLKVAVKALSANSNAELYVDVGYWTLEYESQRSKVVTIIKDLAASGTLKGITINTSNYRTTAQVTKLCTNFQTAIGSTDMTCIVDTSRNYNEPTSTEWCNVMEAGIGYPPTSETNITNLDYFMWIKPPGESDGTCSSGTTAGAFFEAGFQHLWDQGYFVKKLGMNTIAEGGSGNSASQTTTSSASQNSGTTSPQTSASQTTDESASQTEDITSSQTTESSASETTDTTASQASQSSASQVDNSASGVTDTTSSQSSTPMPPTDVPVATTATPTATTATPVATAEAPSQSQSNNCKVKRRLRKF</sequence>
<dbReference type="PANTHER" id="PTHR34876">
    <property type="match status" value="1"/>
</dbReference>
<dbReference type="PRINTS" id="PR00733">
    <property type="entry name" value="GLHYDRLASE6"/>
</dbReference>
<reference evidence="3" key="1">
    <citation type="submission" date="2023-04" db="EMBL/GenBank/DDBJ databases">
        <title>Phytophthora fragariaefolia NBRC 109709.</title>
        <authorList>
            <person name="Ichikawa N."/>
            <person name="Sato H."/>
            <person name="Tonouchi N."/>
        </authorList>
    </citation>
    <scope>NUCLEOTIDE SEQUENCE</scope>
    <source>
        <strain evidence="3">NBRC 109709</strain>
    </source>
</reference>
<dbReference type="FunFam" id="3.20.20.40:FF:000003">
    <property type="entry name" value="Glucanase"/>
    <property type="match status" value="1"/>
</dbReference>
<feature type="region of interest" description="Disordered" evidence="1">
    <location>
        <begin position="330"/>
        <end position="462"/>
    </location>
</feature>
<feature type="signal peptide" evidence="2">
    <location>
        <begin position="1"/>
        <end position="26"/>
    </location>
</feature>
<dbReference type="GO" id="GO:0030245">
    <property type="term" value="P:cellulose catabolic process"/>
    <property type="evidence" value="ECO:0007669"/>
    <property type="project" value="InterPro"/>
</dbReference>
<protein>
    <submittedName>
        <fullName evidence="3">Unnamed protein product</fullName>
    </submittedName>
</protein>
<keyword evidence="4" id="KW-1185">Reference proteome</keyword>
<dbReference type="EMBL" id="BSXT01005055">
    <property type="protein sequence ID" value="GMF59531.1"/>
    <property type="molecule type" value="Genomic_DNA"/>
</dbReference>
<feature type="compositionally biased region" description="Low complexity" evidence="1">
    <location>
        <begin position="423"/>
        <end position="445"/>
    </location>
</feature>
<dbReference type="OrthoDB" id="64893at2759"/>
<feature type="compositionally biased region" description="Low complexity" evidence="1">
    <location>
        <begin position="371"/>
        <end position="416"/>
    </location>
</feature>
<name>A0A9W6Y8P0_9STRA</name>
<evidence type="ECO:0000256" key="2">
    <source>
        <dbReference type="SAM" id="SignalP"/>
    </source>
</evidence>
<feature type="compositionally biased region" description="Low complexity" evidence="1">
    <location>
        <begin position="333"/>
        <end position="360"/>
    </location>
</feature>
<comment type="caution">
    <text evidence="3">The sequence shown here is derived from an EMBL/GenBank/DDBJ whole genome shotgun (WGS) entry which is preliminary data.</text>
</comment>